<accession>A0A7R9I0P8</accession>
<reference evidence="3" key="1">
    <citation type="submission" date="2020-11" db="EMBL/GenBank/DDBJ databases">
        <authorList>
            <person name="Tran Van P."/>
        </authorList>
    </citation>
    <scope>NUCLEOTIDE SEQUENCE</scope>
</reference>
<dbReference type="PANTHER" id="PTHR13258:SF0">
    <property type="entry name" value="SYNDETIN"/>
    <property type="match status" value="1"/>
</dbReference>
<name>A0A7R9I0P8_9NEOP</name>
<keyword evidence="1" id="KW-0732">Signal</keyword>
<evidence type="ECO:0000313" key="3">
    <source>
        <dbReference type="EMBL" id="CAD7441143.1"/>
    </source>
</evidence>
<dbReference type="GO" id="GO:0005829">
    <property type="term" value="C:cytosol"/>
    <property type="evidence" value="ECO:0007669"/>
    <property type="project" value="GOC"/>
</dbReference>
<dbReference type="GO" id="GO:0032456">
    <property type="term" value="P:endocytic recycling"/>
    <property type="evidence" value="ECO:0007669"/>
    <property type="project" value="InterPro"/>
</dbReference>
<feature type="domain" description="Syndetin C-terminal" evidence="2">
    <location>
        <begin position="16"/>
        <end position="83"/>
    </location>
</feature>
<dbReference type="AlphaFoldDB" id="A0A7R9I0P8"/>
<evidence type="ECO:0000259" key="2">
    <source>
        <dbReference type="Pfam" id="PF10474"/>
    </source>
</evidence>
<gene>
    <name evidence="3" type="ORF">TBIB3V08_LOCUS3617</name>
</gene>
<evidence type="ECO:0000256" key="1">
    <source>
        <dbReference type="SAM" id="SignalP"/>
    </source>
</evidence>
<organism evidence="3">
    <name type="scientific">Timema bartmani</name>
    <dbReference type="NCBI Taxonomy" id="61472"/>
    <lineage>
        <taxon>Eukaryota</taxon>
        <taxon>Metazoa</taxon>
        <taxon>Ecdysozoa</taxon>
        <taxon>Arthropoda</taxon>
        <taxon>Hexapoda</taxon>
        <taxon>Insecta</taxon>
        <taxon>Pterygota</taxon>
        <taxon>Neoptera</taxon>
        <taxon>Polyneoptera</taxon>
        <taxon>Phasmatodea</taxon>
        <taxon>Timematodea</taxon>
        <taxon>Timematoidea</taxon>
        <taxon>Timematidae</taxon>
        <taxon>Timema</taxon>
    </lineage>
</organism>
<dbReference type="InterPro" id="IPR019514">
    <property type="entry name" value="Syndetin_C"/>
</dbReference>
<feature type="signal peptide" evidence="1">
    <location>
        <begin position="1"/>
        <end position="20"/>
    </location>
</feature>
<dbReference type="GO" id="GO:0000149">
    <property type="term" value="F:SNARE binding"/>
    <property type="evidence" value="ECO:0007669"/>
    <property type="project" value="TreeGrafter"/>
</dbReference>
<dbReference type="EMBL" id="OD565220">
    <property type="protein sequence ID" value="CAD7441143.1"/>
    <property type="molecule type" value="Genomic_DNA"/>
</dbReference>
<dbReference type="PANTHER" id="PTHR13258">
    <property type="entry name" value="SYNDETIN"/>
    <property type="match status" value="1"/>
</dbReference>
<proteinExistence type="predicted"/>
<dbReference type="Pfam" id="PF10474">
    <property type="entry name" value="Syndetin_C"/>
    <property type="match status" value="1"/>
</dbReference>
<protein>
    <recommendedName>
        <fullName evidence="2">Syndetin C-terminal domain-containing protein</fullName>
    </recommendedName>
</protein>
<dbReference type="InterPro" id="IPR040047">
    <property type="entry name" value="VPS50"/>
</dbReference>
<dbReference type="GO" id="GO:1990745">
    <property type="term" value="C:EARP complex"/>
    <property type="evidence" value="ECO:0007669"/>
    <property type="project" value="InterPro"/>
</dbReference>
<dbReference type="GO" id="GO:0042147">
    <property type="term" value="P:retrograde transport, endosome to Golgi"/>
    <property type="evidence" value="ECO:0007669"/>
    <property type="project" value="InterPro"/>
</dbReference>
<sequence>MDRTVKTLLLLLMCLIFSNAKKCSNGGRALMQLDFTQFLSKFEKLTSIKPIPNREFVEAYVKAYYQPDTELEAWIKEHSCEWSTPTHWLSYLSVGRVLQTLLRGVWTVKIDCKETMSRIPTVIRVAYLDDFLFLGNIAEDLIWLTSRLNKLGVMIGNKH</sequence>
<feature type="chain" id="PRO_5031259106" description="Syndetin C-terminal domain-containing protein" evidence="1">
    <location>
        <begin position="21"/>
        <end position="159"/>
    </location>
</feature>